<comment type="subcellular location">
    <subcellularLocation>
        <location evidence="6">Cell membrane</location>
        <topology evidence="6">Multi-pass membrane protein</topology>
    </subcellularLocation>
    <subcellularLocation>
        <location evidence="1">Membrane</location>
        <topology evidence="1">Multi-pass membrane protein</topology>
    </subcellularLocation>
</comment>
<reference evidence="7 8" key="1">
    <citation type="submission" date="2016-10" db="EMBL/GenBank/DDBJ databases">
        <authorList>
            <person name="de Groot N.N."/>
        </authorList>
    </citation>
    <scope>NUCLEOTIDE SEQUENCE [LARGE SCALE GENOMIC DNA]</scope>
    <source>
        <strain evidence="7 8">DSM 23126</strain>
    </source>
</reference>
<feature type="transmembrane region" description="Helical" evidence="6">
    <location>
        <begin position="44"/>
        <end position="63"/>
    </location>
</feature>
<name>A0A1H2WJ29_9BACI</name>
<keyword evidence="8" id="KW-1185">Reference proteome</keyword>
<accession>A0A1H2WJ29</accession>
<dbReference type="PANTHER" id="PTHR43701:SF2">
    <property type="entry name" value="MEMBRANE TRANSPORTER PROTEIN YJNA-RELATED"/>
    <property type="match status" value="1"/>
</dbReference>
<dbReference type="RefSeq" id="WP_245724086.1">
    <property type="nucleotide sequence ID" value="NZ_FNNC01000005.1"/>
</dbReference>
<feature type="transmembrane region" description="Helical" evidence="6">
    <location>
        <begin position="218"/>
        <end position="238"/>
    </location>
</feature>
<dbReference type="InterPro" id="IPR051598">
    <property type="entry name" value="TSUP/Inactive_protease-like"/>
</dbReference>
<feature type="transmembrane region" description="Helical" evidence="6">
    <location>
        <begin position="244"/>
        <end position="262"/>
    </location>
</feature>
<dbReference type="PANTHER" id="PTHR43701">
    <property type="entry name" value="MEMBRANE TRANSPORTER PROTEIN MJ0441-RELATED"/>
    <property type="match status" value="1"/>
</dbReference>
<comment type="similarity">
    <text evidence="2 6">Belongs to the 4-toluene sulfonate uptake permease (TSUP) (TC 2.A.102) family.</text>
</comment>
<evidence type="ECO:0000256" key="1">
    <source>
        <dbReference type="ARBA" id="ARBA00004141"/>
    </source>
</evidence>
<feature type="transmembrane region" description="Helical" evidence="6">
    <location>
        <begin position="150"/>
        <end position="168"/>
    </location>
</feature>
<feature type="transmembrane region" description="Helical" evidence="6">
    <location>
        <begin position="75"/>
        <end position="93"/>
    </location>
</feature>
<dbReference type="Pfam" id="PF01925">
    <property type="entry name" value="TauE"/>
    <property type="match status" value="1"/>
</dbReference>
<keyword evidence="6" id="KW-1003">Cell membrane</keyword>
<protein>
    <recommendedName>
        <fullName evidence="6">Probable membrane transporter protein</fullName>
    </recommendedName>
</protein>
<evidence type="ECO:0000313" key="8">
    <source>
        <dbReference type="Proteomes" id="UP000199488"/>
    </source>
</evidence>
<dbReference type="Proteomes" id="UP000199488">
    <property type="component" value="Unassembled WGS sequence"/>
</dbReference>
<gene>
    <name evidence="7" type="ORF">SAMN05421781_2456</name>
</gene>
<evidence type="ECO:0000256" key="4">
    <source>
        <dbReference type="ARBA" id="ARBA00022989"/>
    </source>
</evidence>
<evidence type="ECO:0000256" key="6">
    <source>
        <dbReference type="RuleBase" id="RU363041"/>
    </source>
</evidence>
<evidence type="ECO:0000256" key="3">
    <source>
        <dbReference type="ARBA" id="ARBA00022692"/>
    </source>
</evidence>
<evidence type="ECO:0000313" key="7">
    <source>
        <dbReference type="EMBL" id="SDW80506.1"/>
    </source>
</evidence>
<sequence>MMEAVLLLLTGIFAAACGSLVGLGGAFIIVPILALFFPMPASDIAGTSMAVLLFTAISSTWTYSRQKRIDYKSGVYFAIAMMPGAVFGAWLTQFFDTDTFYTAFGIFLFCMALFLLFRPKNKQRSAGRPTTRRTFTDLTGHTYEYSYNRWIGLSIALAVGVISTSFGVGGGSVMVPTMVMLLAFPPHIATATSMFLMVLSAAVGTAAHAYFGHVQWESVLWLAIGAVIGGQIGSALAAKLPGAIILRVLAISLIFVSLRLIFGSS</sequence>
<feature type="transmembrane region" description="Helical" evidence="6">
    <location>
        <begin position="99"/>
        <end position="117"/>
    </location>
</feature>
<organism evidence="7 8">
    <name type="scientific">Marinococcus luteus</name>
    <dbReference type="NCBI Taxonomy" id="1122204"/>
    <lineage>
        <taxon>Bacteria</taxon>
        <taxon>Bacillati</taxon>
        <taxon>Bacillota</taxon>
        <taxon>Bacilli</taxon>
        <taxon>Bacillales</taxon>
        <taxon>Bacillaceae</taxon>
        <taxon>Marinococcus</taxon>
    </lineage>
</organism>
<keyword evidence="5 6" id="KW-0472">Membrane</keyword>
<dbReference type="EMBL" id="FNNC01000005">
    <property type="protein sequence ID" value="SDW80506.1"/>
    <property type="molecule type" value="Genomic_DNA"/>
</dbReference>
<dbReference type="STRING" id="1122204.SAMN05421781_2456"/>
<feature type="transmembrane region" description="Helical" evidence="6">
    <location>
        <begin position="188"/>
        <end position="211"/>
    </location>
</feature>
<dbReference type="GO" id="GO:0005886">
    <property type="term" value="C:plasma membrane"/>
    <property type="evidence" value="ECO:0007669"/>
    <property type="project" value="UniProtKB-SubCell"/>
</dbReference>
<evidence type="ECO:0000256" key="2">
    <source>
        <dbReference type="ARBA" id="ARBA00009142"/>
    </source>
</evidence>
<dbReference type="InterPro" id="IPR002781">
    <property type="entry name" value="TM_pro_TauE-like"/>
</dbReference>
<keyword evidence="3 6" id="KW-0812">Transmembrane</keyword>
<evidence type="ECO:0000256" key="5">
    <source>
        <dbReference type="ARBA" id="ARBA00023136"/>
    </source>
</evidence>
<dbReference type="AlphaFoldDB" id="A0A1H2WJ29"/>
<proteinExistence type="inferred from homology"/>
<keyword evidence="4 6" id="KW-1133">Transmembrane helix</keyword>